<feature type="domain" description="Rhodanese" evidence="3">
    <location>
        <begin position="29"/>
        <end position="148"/>
    </location>
</feature>
<dbReference type="SUPFAM" id="SSF52821">
    <property type="entry name" value="Rhodanese/Cell cycle control phosphatase"/>
    <property type="match status" value="2"/>
</dbReference>
<dbReference type="PANTHER" id="PTHR11364:SF27">
    <property type="entry name" value="SULFURTRANSFERASE"/>
    <property type="match status" value="1"/>
</dbReference>
<dbReference type="InterPro" id="IPR045078">
    <property type="entry name" value="TST/MPST-like"/>
</dbReference>
<dbReference type="InterPro" id="IPR001763">
    <property type="entry name" value="Rhodanese-like_dom"/>
</dbReference>
<dbReference type="Gene3D" id="3.40.250.10">
    <property type="entry name" value="Rhodanese-like domain"/>
    <property type="match status" value="2"/>
</dbReference>
<dbReference type="PANTHER" id="PTHR11364">
    <property type="entry name" value="THIOSULFATE SULFERTANSFERASE"/>
    <property type="match status" value="1"/>
</dbReference>
<evidence type="ECO:0000256" key="2">
    <source>
        <dbReference type="ARBA" id="ARBA00022737"/>
    </source>
</evidence>
<reference evidence="4 5" key="1">
    <citation type="journal article" date="2021" name="Elife">
        <title>Chloroplast acquisition without the gene transfer in kleptoplastic sea slugs, Plakobranchus ocellatus.</title>
        <authorList>
            <person name="Maeda T."/>
            <person name="Takahashi S."/>
            <person name="Yoshida T."/>
            <person name="Shimamura S."/>
            <person name="Takaki Y."/>
            <person name="Nagai Y."/>
            <person name="Toyoda A."/>
            <person name="Suzuki Y."/>
            <person name="Arimoto A."/>
            <person name="Ishii H."/>
            <person name="Satoh N."/>
            <person name="Nishiyama T."/>
            <person name="Hasebe M."/>
            <person name="Maruyama T."/>
            <person name="Minagawa J."/>
            <person name="Obokata J."/>
            <person name="Shigenobu S."/>
        </authorList>
    </citation>
    <scope>NUCLEOTIDE SEQUENCE [LARGE SCALE GENOMIC DNA]</scope>
</reference>
<dbReference type="GO" id="GO:0004792">
    <property type="term" value="F:thiosulfate-cyanide sulfurtransferase activity"/>
    <property type="evidence" value="ECO:0007669"/>
    <property type="project" value="InterPro"/>
</dbReference>
<dbReference type="GO" id="GO:0005739">
    <property type="term" value="C:mitochondrion"/>
    <property type="evidence" value="ECO:0007669"/>
    <property type="project" value="TreeGrafter"/>
</dbReference>
<name>A0AAV3ZPH6_9GAST</name>
<dbReference type="InterPro" id="IPR001307">
    <property type="entry name" value="Thiosulphate_STrfase_CS"/>
</dbReference>
<dbReference type="EMBL" id="BLXT01002730">
    <property type="protein sequence ID" value="GFN97096.1"/>
    <property type="molecule type" value="Genomic_DNA"/>
</dbReference>
<dbReference type="Proteomes" id="UP000735302">
    <property type="component" value="Unassembled WGS sequence"/>
</dbReference>
<comment type="caution">
    <text evidence="4">The sequence shown here is derived from an EMBL/GenBank/DDBJ whole genome shotgun (WGS) entry which is preliminary data.</text>
</comment>
<evidence type="ECO:0000313" key="4">
    <source>
        <dbReference type="EMBL" id="GFN97096.1"/>
    </source>
</evidence>
<dbReference type="AlphaFoldDB" id="A0AAV3ZPH6"/>
<dbReference type="PROSITE" id="PS50206">
    <property type="entry name" value="RHODANESE_3"/>
    <property type="match status" value="2"/>
</dbReference>
<dbReference type="CDD" id="cd01449">
    <property type="entry name" value="TST_Repeat_2"/>
    <property type="match status" value="1"/>
</dbReference>
<protein>
    <submittedName>
        <fullName evidence="4">Sulfurtransferase</fullName>
    </submittedName>
</protein>
<dbReference type="InterPro" id="IPR036873">
    <property type="entry name" value="Rhodanese-like_dom_sf"/>
</dbReference>
<keyword evidence="5" id="KW-1185">Reference proteome</keyword>
<proteinExistence type="predicted"/>
<dbReference type="PROSITE" id="PS00380">
    <property type="entry name" value="RHODANESE_1"/>
    <property type="match status" value="1"/>
</dbReference>
<keyword evidence="2" id="KW-0677">Repeat</keyword>
<sequence length="286" mass="31880">MTISKVSTLVTSAWLRQQIQSTVRNTASVTNNLRVLDSSWVPSPKVDGFKEFFQQGHIPTAVYFDLRTVNPPKYDASIRYPIPDSNVFEDYVEELGISNHTHVVVYDRLNSRSSFRTWFLFKLFGHSQVSVLNGGLKQWVAEGNQVTTETVEVEPGEFNAEFQPNLLRDRESLIKNIETATEQVIDARDTESYKDGHIPGAKNIPFSSIFNEDGTVQAPSELKQLFVKAGVDPRAPIISSCEAGLTACGIIVAAHILGQENVPLYNGSFREWEALAAPDMITRSQS</sequence>
<dbReference type="SMART" id="SM00450">
    <property type="entry name" value="RHOD"/>
    <property type="match status" value="2"/>
</dbReference>
<organism evidence="4 5">
    <name type="scientific">Plakobranchus ocellatus</name>
    <dbReference type="NCBI Taxonomy" id="259542"/>
    <lineage>
        <taxon>Eukaryota</taxon>
        <taxon>Metazoa</taxon>
        <taxon>Spiralia</taxon>
        <taxon>Lophotrochozoa</taxon>
        <taxon>Mollusca</taxon>
        <taxon>Gastropoda</taxon>
        <taxon>Heterobranchia</taxon>
        <taxon>Euthyneura</taxon>
        <taxon>Panpulmonata</taxon>
        <taxon>Sacoglossa</taxon>
        <taxon>Placobranchoidea</taxon>
        <taxon>Plakobranchidae</taxon>
        <taxon>Plakobranchus</taxon>
    </lineage>
</organism>
<dbReference type="Pfam" id="PF00581">
    <property type="entry name" value="Rhodanese"/>
    <property type="match status" value="2"/>
</dbReference>
<evidence type="ECO:0000259" key="3">
    <source>
        <dbReference type="PROSITE" id="PS50206"/>
    </source>
</evidence>
<evidence type="ECO:0000313" key="5">
    <source>
        <dbReference type="Proteomes" id="UP000735302"/>
    </source>
</evidence>
<dbReference type="CDD" id="cd01448">
    <property type="entry name" value="TST_Repeat_1"/>
    <property type="match status" value="1"/>
</dbReference>
<keyword evidence="1" id="KW-0808">Transferase</keyword>
<accession>A0AAV3ZPH6</accession>
<evidence type="ECO:0000256" key="1">
    <source>
        <dbReference type="ARBA" id="ARBA00022679"/>
    </source>
</evidence>
<gene>
    <name evidence="4" type="ORF">PoB_002360200</name>
</gene>
<feature type="domain" description="Rhodanese" evidence="3">
    <location>
        <begin position="178"/>
        <end position="281"/>
    </location>
</feature>